<dbReference type="Proteomes" id="UP000273516">
    <property type="component" value="Unassembled WGS sequence"/>
</dbReference>
<comment type="caution">
    <text evidence="1">The sequence shown here is derived from an EMBL/GenBank/DDBJ whole genome shotgun (WGS) entry which is preliminary data.</text>
</comment>
<evidence type="ECO:0000313" key="1">
    <source>
        <dbReference type="EMBL" id="RMC35044.1"/>
    </source>
</evidence>
<protein>
    <recommendedName>
        <fullName evidence="3">LysR substrate-binding domain-containing protein</fullName>
    </recommendedName>
</protein>
<organism evidence="1 2">
    <name type="scientific">Paracoccus alkanivorans</name>
    <dbReference type="NCBI Taxonomy" id="2116655"/>
    <lineage>
        <taxon>Bacteria</taxon>
        <taxon>Pseudomonadati</taxon>
        <taxon>Pseudomonadota</taxon>
        <taxon>Alphaproteobacteria</taxon>
        <taxon>Rhodobacterales</taxon>
        <taxon>Paracoccaceae</taxon>
        <taxon>Paracoccus</taxon>
    </lineage>
</organism>
<reference evidence="1 2" key="1">
    <citation type="submission" date="2018-07" db="EMBL/GenBank/DDBJ databases">
        <authorList>
            <person name="Zhang Y."/>
            <person name="Wang L."/>
            <person name="Ma S."/>
        </authorList>
    </citation>
    <scope>NUCLEOTIDE SEQUENCE [LARGE SCALE GENOMIC DNA]</scope>
    <source>
        <strain evidence="1 2">4-2</strain>
    </source>
</reference>
<keyword evidence="2" id="KW-1185">Reference proteome</keyword>
<evidence type="ECO:0008006" key="3">
    <source>
        <dbReference type="Google" id="ProtNLM"/>
    </source>
</evidence>
<dbReference type="AlphaFoldDB" id="A0A3M0MFB3"/>
<sequence length="117" mass="13592">MIRYRLSGGKFLPWTLERDAETVFVEPETRLLIGVNALNTGLLFARCRLGIIGAFHNWLDDDFNRETLVPVLPDWWPEQGGPRLYYPNRFAPNPLRAFIDLGLNHNAWHRKSRKSTS</sequence>
<evidence type="ECO:0000313" key="2">
    <source>
        <dbReference type="Proteomes" id="UP000273516"/>
    </source>
</evidence>
<name>A0A3M0MFB3_9RHOB</name>
<dbReference type="Gene3D" id="3.40.190.290">
    <property type="match status" value="1"/>
</dbReference>
<gene>
    <name evidence="1" type="ORF">C9E81_13305</name>
</gene>
<accession>A0A3M0MFB3</accession>
<proteinExistence type="predicted"/>
<dbReference type="EMBL" id="QOKZ01000004">
    <property type="protein sequence ID" value="RMC35044.1"/>
    <property type="molecule type" value="Genomic_DNA"/>
</dbReference>